<accession>A0A7S0DTT3</accession>
<dbReference type="InterPro" id="IPR013320">
    <property type="entry name" value="ConA-like_dom_sf"/>
</dbReference>
<dbReference type="InterPro" id="IPR003877">
    <property type="entry name" value="SPRY_dom"/>
</dbReference>
<dbReference type="SUPFAM" id="SSF49899">
    <property type="entry name" value="Concanavalin A-like lectins/glucanases"/>
    <property type="match status" value="1"/>
</dbReference>
<evidence type="ECO:0008006" key="4">
    <source>
        <dbReference type="Google" id="ProtNLM"/>
    </source>
</evidence>
<organism evidence="3">
    <name type="scientific">Amorphochlora amoebiformis</name>
    <dbReference type="NCBI Taxonomy" id="1561963"/>
    <lineage>
        <taxon>Eukaryota</taxon>
        <taxon>Sar</taxon>
        <taxon>Rhizaria</taxon>
        <taxon>Cercozoa</taxon>
        <taxon>Chlorarachniophyceae</taxon>
        <taxon>Amorphochlora</taxon>
    </lineage>
</organism>
<gene>
    <name evidence="3" type="ORF">LAMO00422_LOCUS21582</name>
</gene>
<dbReference type="InterPro" id="IPR001870">
    <property type="entry name" value="B30.2/SPRY"/>
</dbReference>
<dbReference type="EMBL" id="HBEM01031675">
    <property type="protein sequence ID" value="CAD8462622.1"/>
    <property type="molecule type" value="Transcribed_RNA"/>
</dbReference>
<dbReference type="SUPFAM" id="SSF54236">
    <property type="entry name" value="Ubiquitin-like"/>
    <property type="match status" value="1"/>
</dbReference>
<feature type="domain" description="Ubiquitin-like" evidence="1">
    <location>
        <begin position="145"/>
        <end position="196"/>
    </location>
</feature>
<sequence>MAATASGPDSHGPRVTLETPCAQFVAILEGNYVGTAAGRTEMLENKVTVAKLVDMSAGEWKTSVPSDVTRLHVQRFLRGNGFKLKADEASEEAPVKKRRSNSHNEFYVSTPMGFGRFEGDRSGISKVSMSWGTQYLKNEKVERKVNIKVVTFYRGGTDMKFKLRPDQTAEHVRSAIGKKINCPAEEIRLALKGNELTGKELRQPIALLPLPMHQPFKMLFVHETRYKFFLDRRLAGKHLSFSSNLLSVTLPKHSGDQTVRGNSILSKGRLYWDVHIDRSLNGRINLGVCVDGHSSVSFVGHDAQGWAYYGNNGKREHNGSSERYGPTYGTGDTVRVKLDMDKRTLGFQKNSLDLGIAFRNLPNKVYPAFTLYQPGDKITLKTFGTF</sequence>
<dbReference type="Pfam" id="PF00622">
    <property type="entry name" value="SPRY"/>
    <property type="match status" value="1"/>
</dbReference>
<dbReference type="Gene3D" id="2.60.120.920">
    <property type="match status" value="1"/>
</dbReference>
<proteinExistence type="predicted"/>
<dbReference type="AlphaFoldDB" id="A0A7S0DTT3"/>
<dbReference type="InterPro" id="IPR029071">
    <property type="entry name" value="Ubiquitin-like_domsf"/>
</dbReference>
<dbReference type="PANTHER" id="PTHR12245">
    <property type="entry name" value="SPRY DOMAIN CONTAINING SOCS BOX PROTEIN"/>
    <property type="match status" value="1"/>
</dbReference>
<protein>
    <recommendedName>
        <fullName evidence="4">B30.2/SPRY domain-containing protein</fullName>
    </recommendedName>
</protein>
<dbReference type="InterPro" id="IPR043136">
    <property type="entry name" value="B30.2/SPRY_sf"/>
</dbReference>
<dbReference type="PROSITE" id="PS50188">
    <property type="entry name" value="B302_SPRY"/>
    <property type="match status" value="1"/>
</dbReference>
<dbReference type="CDD" id="cd11709">
    <property type="entry name" value="SPRY"/>
    <property type="match status" value="1"/>
</dbReference>
<name>A0A7S0DTT3_9EUKA</name>
<evidence type="ECO:0000259" key="1">
    <source>
        <dbReference type="PROSITE" id="PS50053"/>
    </source>
</evidence>
<dbReference type="InterPro" id="IPR050672">
    <property type="entry name" value="FBXO45-Fsn/SPSB_families"/>
</dbReference>
<dbReference type="SMART" id="SM00449">
    <property type="entry name" value="SPRY"/>
    <property type="match status" value="1"/>
</dbReference>
<dbReference type="PANTHER" id="PTHR12245:SF5">
    <property type="entry name" value="SPRY DOMAIN-CONTAINING SOCS BOX PROTEIN 3"/>
    <property type="match status" value="1"/>
</dbReference>
<dbReference type="InterPro" id="IPR000626">
    <property type="entry name" value="Ubiquitin-like_dom"/>
</dbReference>
<evidence type="ECO:0000259" key="2">
    <source>
        <dbReference type="PROSITE" id="PS50188"/>
    </source>
</evidence>
<dbReference type="PROSITE" id="PS50053">
    <property type="entry name" value="UBIQUITIN_2"/>
    <property type="match status" value="1"/>
</dbReference>
<dbReference type="CDD" id="cd17039">
    <property type="entry name" value="Ubl_ubiquitin_like"/>
    <property type="match status" value="1"/>
</dbReference>
<feature type="domain" description="B30.2/SPRY" evidence="2">
    <location>
        <begin position="208"/>
        <end position="386"/>
    </location>
</feature>
<reference evidence="3" key="1">
    <citation type="submission" date="2021-01" db="EMBL/GenBank/DDBJ databases">
        <authorList>
            <person name="Corre E."/>
            <person name="Pelletier E."/>
            <person name="Niang G."/>
            <person name="Scheremetjew M."/>
            <person name="Finn R."/>
            <person name="Kale V."/>
            <person name="Holt S."/>
            <person name="Cochrane G."/>
            <person name="Meng A."/>
            <person name="Brown T."/>
            <person name="Cohen L."/>
        </authorList>
    </citation>
    <scope>NUCLEOTIDE SEQUENCE</scope>
    <source>
        <strain evidence="3">CCMP2058</strain>
    </source>
</reference>
<evidence type="ECO:0000313" key="3">
    <source>
        <dbReference type="EMBL" id="CAD8462622.1"/>
    </source>
</evidence>